<reference evidence="4" key="1">
    <citation type="submission" date="2019-08" db="EMBL/GenBank/DDBJ databases">
        <title>Limnoglobus roseus gen. nov., sp. nov., a novel freshwater planctomycete with a giant genome from the family Gemmataceae.</title>
        <authorList>
            <person name="Kulichevskaya I.S."/>
            <person name="Naumoff D.G."/>
            <person name="Miroshnikov K."/>
            <person name="Ivanova A."/>
            <person name="Philippov D.A."/>
            <person name="Hakobyan A."/>
            <person name="Rijpstra I.C."/>
            <person name="Sinninghe Damste J.S."/>
            <person name="Liesack W."/>
            <person name="Dedysh S.N."/>
        </authorList>
    </citation>
    <scope>NUCLEOTIDE SEQUENCE [LARGE SCALE GENOMIC DNA]</scope>
    <source>
        <strain evidence="4">PX52</strain>
    </source>
</reference>
<dbReference type="CDD" id="cd03169">
    <property type="entry name" value="GATase1_PfpI_1"/>
    <property type="match status" value="1"/>
</dbReference>
<dbReference type="InterPro" id="IPR002818">
    <property type="entry name" value="DJ-1/PfpI"/>
</dbReference>
<dbReference type="Proteomes" id="UP000324974">
    <property type="component" value="Chromosome"/>
</dbReference>
<dbReference type="PROSITE" id="PS51276">
    <property type="entry name" value="PEPTIDASE_C56_PFPI"/>
    <property type="match status" value="1"/>
</dbReference>
<dbReference type="PANTHER" id="PTHR42733">
    <property type="entry name" value="DJ-1 PROTEIN"/>
    <property type="match status" value="1"/>
</dbReference>
<dbReference type="Pfam" id="PF01965">
    <property type="entry name" value="DJ-1_PfpI"/>
    <property type="match status" value="1"/>
</dbReference>
<dbReference type="EMBL" id="CP042425">
    <property type="protein sequence ID" value="QEL16079.1"/>
    <property type="molecule type" value="Genomic_DNA"/>
</dbReference>
<sequence>MKKILLVIGDAAEVLDTFYPLFRLKEEGWTVDVAGPSARAYHLVQHDRHPDWDITVESPGYKLRADVAFTDVDPDEYDGMVISGGRAPEYLRYDPELIRVTKAMFAAKKPVASVCHGIEILAAADVLTGREATTVAKCKFDCEFSGGTYLDREVVVSGNLVTARTWHDNPAWMREYVKMLKGG</sequence>
<keyword evidence="4" id="KW-1185">Reference proteome</keyword>
<organism evidence="3 4">
    <name type="scientific">Limnoglobus roseus</name>
    <dbReference type="NCBI Taxonomy" id="2598579"/>
    <lineage>
        <taxon>Bacteria</taxon>
        <taxon>Pseudomonadati</taxon>
        <taxon>Planctomycetota</taxon>
        <taxon>Planctomycetia</taxon>
        <taxon>Gemmatales</taxon>
        <taxon>Gemmataceae</taxon>
        <taxon>Limnoglobus</taxon>
    </lineage>
</organism>
<evidence type="ECO:0000313" key="3">
    <source>
        <dbReference type="EMBL" id="QEL16079.1"/>
    </source>
</evidence>
<accession>A0A5C1A9N1</accession>
<dbReference type="InterPro" id="IPR029062">
    <property type="entry name" value="Class_I_gatase-like"/>
</dbReference>
<feature type="domain" description="DJ-1/PfpI" evidence="2">
    <location>
        <begin position="2"/>
        <end position="178"/>
    </location>
</feature>
<evidence type="ECO:0000313" key="4">
    <source>
        <dbReference type="Proteomes" id="UP000324974"/>
    </source>
</evidence>
<dbReference type="SUPFAM" id="SSF52317">
    <property type="entry name" value="Class I glutamine amidotransferase-like"/>
    <property type="match status" value="1"/>
</dbReference>
<dbReference type="AlphaFoldDB" id="A0A5C1A9N1"/>
<comment type="similarity">
    <text evidence="1">Belongs to the peptidase C56 family.</text>
</comment>
<dbReference type="PANTHER" id="PTHR42733:SF2">
    <property type="entry name" value="DJ-1_THIJ_PFPI FAMILY PROTEIN"/>
    <property type="match status" value="1"/>
</dbReference>
<dbReference type="Gene3D" id="3.40.50.880">
    <property type="match status" value="1"/>
</dbReference>
<dbReference type="NCBIfam" id="TIGR01382">
    <property type="entry name" value="PfpI"/>
    <property type="match status" value="1"/>
</dbReference>
<dbReference type="InterPro" id="IPR006286">
    <property type="entry name" value="C56_PfpI-like"/>
</dbReference>
<proteinExistence type="inferred from homology"/>
<protein>
    <submittedName>
        <fullName evidence="3">Peptidase</fullName>
    </submittedName>
</protein>
<name>A0A5C1A9N1_9BACT</name>
<dbReference type="KEGG" id="lrs:PX52LOC_03018"/>
<dbReference type="OrthoDB" id="9800516at2"/>
<gene>
    <name evidence="3" type="ORF">PX52LOC_03018</name>
</gene>
<evidence type="ECO:0000256" key="1">
    <source>
        <dbReference type="ARBA" id="ARBA00008542"/>
    </source>
</evidence>
<evidence type="ECO:0000259" key="2">
    <source>
        <dbReference type="Pfam" id="PF01965"/>
    </source>
</evidence>
<dbReference type="RefSeq" id="WP_149110843.1">
    <property type="nucleotide sequence ID" value="NZ_CP042425.1"/>
</dbReference>